<dbReference type="OrthoDB" id="529831at2"/>
<proteinExistence type="predicted"/>
<dbReference type="SUPFAM" id="SSF54106">
    <property type="entry name" value="LysM domain"/>
    <property type="match status" value="8"/>
</dbReference>
<dbReference type="STRING" id="930131.SAMN05216389_102167"/>
<accession>A0A1H9ZB07</accession>
<evidence type="ECO:0000259" key="2">
    <source>
        <dbReference type="PROSITE" id="PS51782"/>
    </source>
</evidence>
<organism evidence="3 4">
    <name type="scientific">Oceanobacillus limi</name>
    <dbReference type="NCBI Taxonomy" id="930131"/>
    <lineage>
        <taxon>Bacteria</taxon>
        <taxon>Bacillati</taxon>
        <taxon>Bacillota</taxon>
        <taxon>Bacilli</taxon>
        <taxon>Bacillales</taxon>
        <taxon>Bacillaceae</taxon>
        <taxon>Oceanobacillus</taxon>
    </lineage>
</organism>
<dbReference type="InterPro" id="IPR036779">
    <property type="entry name" value="LysM_dom_sf"/>
</dbReference>
<reference evidence="3 4" key="1">
    <citation type="submission" date="2016-10" db="EMBL/GenBank/DDBJ databases">
        <authorList>
            <person name="de Groot N.N."/>
        </authorList>
    </citation>
    <scope>NUCLEOTIDE SEQUENCE [LARGE SCALE GENOMIC DNA]</scope>
    <source>
        <strain evidence="3 4">IBRC-M 10780</strain>
    </source>
</reference>
<dbReference type="PROSITE" id="PS51782">
    <property type="entry name" value="LYSM"/>
    <property type="match status" value="8"/>
</dbReference>
<keyword evidence="4" id="KW-1185">Reference proteome</keyword>
<feature type="domain" description="LysM" evidence="2">
    <location>
        <begin position="394"/>
        <end position="437"/>
    </location>
</feature>
<dbReference type="RefSeq" id="WP_090866746.1">
    <property type="nucleotide sequence ID" value="NZ_FOHE01000002.1"/>
</dbReference>
<evidence type="ECO:0000313" key="3">
    <source>
        <dbReference type="EMBL" id="SES78511.1"/>
    </source>
</evidence>
<feature type="compositionally biased region" description="Basic and acidic residues" evidence="1">
    <location>
        <begin position="688"/>
        <end position="701"/>
    </location>
</feature>
<feature type="domain" description="LysM" evidence="2">
    <location>
        <begin position="456"/>
        <end position="499"/>
    </location>
</feature>
<dbReference type="Gene3D" id="3.10.350.10">
    <property type="entry name" value="LysM domain"/>
    <property type="match status" value="8"/>
</dbReference>
<evidence type="ECO:0000256" key="1">
    <source>
        <dbReference type="SAM" id="MobiDB-lite"/>
    </source>
</evidence>
<name>A0A1H9ZB07_9BACI</name>
<dbReference type="EMBL" id="FOHE01000002">
    <property type="protein sequence ID" value="SES78511.1"/>
    <property type="molecule type" value="Genomic_DNA"/>
</dbReference>
<sequence length="709" mass="77024">MEQIKHYELNQLEGTTNEFALIIHLDDFSTEFAAELDGSNPERKSIVTTAKKIIKDRYPNLKVTMVKVIIGGLAVTTIPLSLATETAHAAEESSYTQMTSSSSIYYQVTPGDTLWSISRSFNTSVDNLKIANNLISDTLKTNQKLIIPTSFHTVIKGDSLTGLAKQYGVTTSAIKESNHLSTDTIRIGQQLIIPNLINDSQVEETTTHKGTSYTVIAGDSLSMIAKRYGVSVDALRSANNLSTDTLKIGQVITIPQTSTTNQSESPVSPPITKASYTVVFGDNLSSIAKRFGTTIDTLKSLNNLSSDFLRVGQVLILPTADNEVENTESTTPYNVKTGDTLWGIASQFDTTVDAIKRMNNLTTDTLSLGQTLLIPGTTNQISESLNQNESVKNDSHTVKSGETLWGIAKSYGVTVDAIKAANNLSSDTLRLGQVITIPSPNIEKTNTIQNEQRSTFSYSVRSGDSLSAIANRFNVTVDSIRTTNHLKSDLLQVGQVLTISNGLNAPAHAGLNSVTYSTHTVVSGDTVWGLSVRYGIPQAELLKVNNLTASSTLSVGQKLTIPVHHIGAKQVVSEKHGEYMDWWTEAQYIFTIGKTAKVTDLDTGKSFYIKRTIGANHADSETVSTNDTNVAKSIWGGYSWTPRAVIVEVDGRKLAASMSFMPHEREYITNNGITGHFDVYFGDSTRHKDGKADASHQRQVERAAGINAP</sequence>
<dbReference type="InterPro" id="IPR018392">
    <property type="entry name" value="LysM"/>
</dbReference>
<feature type="domain" description="LysM" evidence="2">
    <location>
        <begin position="331"/>
        <end position="374"/>
    </location>
</feature>
<feature type="domain" description="LysM" evidence="2">
    <location>
        <begin position="104"/>
        <end position="147"/>
    </location>
</feature>
<dbReference type="PANTHER" id="PTHR33734:SF22">
    <property type="entry name" value="MEMBRANE-BOUND LYTIC MUREIN TRANSGLYCOSYLASE D"/>
    <property type="match status" value="1"/>
</dbReference>
<feature type="domain" description="LysM" evidence="2">
    <location>
        <begin position="517"/>
        <end position="561"/>
    </location>
</feature>
<protein>
    <submittedName>
        <fullName evidence="3">LysM repeat-containing protein</fullName>
    </submittedName>
</protein>
<feature type="domain" description="LysM" evidence="2">
    <location>
        <begin position="211"/>
        <end position="254"/>
    </location>
</feature>
<dbReference type="AlphaFoldDB" id="A0A1H9ZB07"/>
<dbReference type="Proteomes" id="UP000198618">
    <property type="component" value="Unassembled WGS sequence"/>
</dbReference>
<dbReference type="CDD" id="cd00118">
    <property type="entry name" value="LysM"/>
    <property type="match status" value="8"/>
</dbReference>
<feature type="domain" description="LysM" evidence="2">
    <location>
        <begin position="274"/>
        <end position="317"/>
    </location>
</feature>
<dbReference type="Pfam" id="PF01476">
    <property type="entry name" value="LysM"/>
    <property type="match status" value="8"/>
</dbReference>
<dbReference type="SMART" id="SM00257">
    <property type="entry name" value="LysM"/>
    <property type="match status" value="8"/>
</dbReference>
<feature type="region of interest" description="Disordered" evidence="1">
    <location>
        <begin position="688"/>
        <end position="709"/>
    </location>
</feature>
<evidence type="ECO:0000313" key="4">
    <source>
        <dbReference type="Proteomes" id="UP000198618"/>
    </source>
</evidence>
<dbReference type="PANTHER" id="PTHR33734">
    <property type="entry name" value="LYSM DOMAIN-CONTAINING GPI-ANCHORED PROTEIN 2"/>
    <property type="match status" value="1"/>
</dbReference>
<gene>
    <name evidence="3" type="ORF">SAMN05216389_102167</name>
</gene>
<feature type="domain" description="LysM" evidence="2">
    <location>
        <begin position="150"/>
        <end position="193"/>
    </location>
</feature>